<feature type="chain" id="PRO_5002060071" evidence="1">
    <location>
        <begin position="20"/>
        <end position="49"/>
    </location>
</feature>
<reference evidence="2" key="1">
    <citation type="submission" date="2014-09" db="EMBL/GenBank/DDBJ databases">
        <authorList>
            <person name="Magalhaes I.L.F."/>
            <person name="Oliveira U."/>
            <person name="Santos F.R."/>
            <person name="Vidigal T.H.D.A."/>
            <person name="Brescovit A.D."/>
            <person name="Santos A.J."/>
        </authorList>
    </citation>
    <scope>NUCLEOTIDE SEQUENCE</scope>
    <source>
        <tissue evidence="2">Shoot tissue taken approximately 20 cm above the soil surface</tissue>
    </source>
</reference>
<keyword evidence="1" id="KW-0732">Signal</keyword>
<organism evidence="2">
    <name type="scientific">Arundo donax</name>
    <name type="common">Giant reed</name>
    <name type="synonym">Donax arundinaceus</name>
    <dbReference type="NCBI Taxonomy" id="35708"/>
    <lineage>
        <taxon>Eukaryota</taxon>
        <taxon>Viridiplantae</taxon>
        <taxon>Streptophyta</taxon>
        <taxon>Embryophyta</taxon>
        <taxon>Tracheophyta</taxon>
        <taxon>Spermatophyta</taxon>
        <taxon>Magnoliopsida</taxon>
        <taxon>Liliopsida</taxon>
        <taxon>Poales</taxon>
        <taxon>Poaceae</taxon>
        <taxon>PACMAD clade</taxon>
        <taxon>Arundinoideae</taxon>
        <taxon>Arundineae</taxon>
        <taxon>Arundo</taxon>
    </lineage>
</organism>
<protein>
    <submittedName>
        <fullName evidence="2">Uncharacterized protein</fullName>
    </submittedName>
</protein>
<evidence type="ECO:0000256" key="1">
    <source>
        <dbReference type="SAM" id="SignalP"/>
    </source>
</evidence>
<reference evidence="2" key="2">
    <citation type="journal article" date="2015" name="Data Brief">
        <title>Shoot transcriptome of the giant reed, Arundo donax.</title>
        <authorList>
            <person name="Barrero R.A."/>
            <person name="Guerrero F.D."/>
            <person name="Moolhuijzen P."/>
            <person name="Goolsby J.A."/>
            <person name="Tidwell J."/>
            <person name="Bellgard S.E."/>
            <person name="Bellgard M.I."/>
        </authorList>
    </citation>
    <scope>NUCLEOTIDE SEQUENCE</scope>
    <source>
        <tissue evidence="2">Shoot tissue taken approximately 20 cm above the soil surface</tissue>
    </source>
</reference>
<feature type="signal peptide" evidence="1">
    <location>
        <begin position="1"/>
        <end position="19"/>
    </location>
</feature>
<sequence>MRFSVIFGCVLILLCYAAGISSVCCWYLKCKKLCVCVFPQLLYSCGTVL</sequence>
<dbReference type="EMBL" id="GBRH01257635">
    <property type="protein sequence ID" value="JAD40260.1"/>
    <property type="molecule type" value="Transcribed_RNA"/>
</dbReference>
<accession>A0A0A8ZU06</accession>
<dbReference type="AlphaFoldDB" id="A0A0A8ZU06"/>
<name>A0A0A8ZU06_ARUDO</name>
<evidence type="ECO:0000313" key="2">
    <source>
        <dbReference type="EMBL" id="JAD40260.1"/>
    </source>
</evidence>
<proteinExistence type="predicted"/>